<name>A0ABV7HST5_9GAMM</name>
<comment type="caution">
    <text evidence="9">The sequence shown here is derived from an EMBL/GenBank/DDBJ whole genome shotgun (WGS) entry which is preliminary data.</text>
</comment>
<dbReference type="InterPro" id="IPR000700">
    <property type="entry name" value="PAS-assoc_C"/>
</dbReference>
<feature type="domain" description="PAC" evidence="8">
    <location>
        <begin position="483"/>
        <end position="538"/>
    </location>
</feature>
<feature type="domain" description="PAS" evidence="7">
    <location>
        <begin position="539"/>
        <end position="611"/>
    </location>
</feature>
<feature type="transmembrane region" description="Helical" evidence="6">
    <location>
        <begin position="24"/>
        <end position="50"/>
    </location>
</feature>
<keyword evidence="10" id="KW-1185">Reference proteome</keyword>
<dbReference type="PROSITE" id="PS50113">
    <property type="entry name" value="PAC"/>
    <property type="match status" value="2"/>
</dbReference>
<protein>
    <recommendedName>
        <fullName evidence="2">histidine kinase</fullName>
        <ecNumber evidence="2">2.7.13.3</ecNumber>
    </recommendedName>
</protein>
<keyword evidence="6" id="KW-1133">Transmembrane helix</keyword>
<feature type="domain" description="PAC" evidence="8">
    <location>
        <begin position="616"/>
        <end position="669"/>
    </location>
</feature>
<keyword evidence="6" id="KW-0472">Membrane</keyword>
<dbReference type="InterPro" id="IPR058544">
    <property type="entry name" value="ETR1_N"/>
</dbReference>
<dbReference type="NCBIfam" id="TIGR00229">
    <property type="entry name" value="sensory_box"/>
    <property type="match status" value="3"/>
</dbReference>
<evidence type="ECO:0000256" key="6">
    <source>
        <dbReference type="SAM" id="Phobius"/>
    </source>
</evidence>
<accession>A0ABV7HST5</accession>
<dbReference type="InterPro" id="IPR035965">
    <property type="entry name" value="PAS-like_dom_sf"/>
</dbReference>
<evidence type="ECO:0000259" key="8">
    <source>
        <dbReference type="PROSITE" id="PS50113"/>
    </source>
</evidence>
<dbReference type="InterPro" id="IPR052162">
    <property type="entry name" value="Sensor_kinase/Photoreceptor"/>
</dbReference>
<sequence>MARWLDFFRQDLPPLGYNLDWQPALIGAQVIADALLALSFFAIAIGLLVFRRKRRDLRYPRLVTLFALFILLCGVNHSFRIYTVWVGSFGSHAVLSGVTAIVAVATALGLLWIIPKALVIPSMAQLRQAMETANNEKLERLELKARYDAEYNLRESANASPLGLMVIDSLGQVTMANSASSHLFGYADGELVGQTIDTVIDFSAEGAARDTLEAFFSPDAVTPANLSECVAQGIHRSGSHIPIEVKLVRRDHVAGIQVFASVMDISERLAQQQKLEAINNRLERITSATHEGLWEWQVGEDLLWWSPAFWQLLGYQREPTDITMSLWEAHIALDHQALFFDELDRNIPTGGVFDIEFVGVTVAREARWFRVHGKCLGNQADGNRLMCGTLEDIQQRKDMELSLSEKNQLLESIFTGTSYGVFVLDCLSDGQVLYKAVNPAIEKSLGISSQELVGKSTRALAPDTLPQAMAEQIDSRYQRCRQTGRPMSYIESFPLRGKQTWWKTSLYPLMNDLGEIYRIIGSSADVTDLKDAENKLAESERFLQTVVDLAICGLYIYDLPSQSNTFVNQQYTKLTGYTKEDLNAIDDLSILFHPDEIDSINAQVEKALSLSGPSFLEMEYRFWHKEGYWIWCYAFDAVYSRDERGRPKQLLGTFIDITQIKHYSEQLRTISENKSTALPLDSD</sequence>
<evidence type="ECO:0000256" key="2">
    <source>
        <dbReference type="ARBA" id="ARBA00012438"/>
    </source>
</evidence>
<feature type="transmembrane region" description="Helical" evidence="6">
    <location>
        <begin position="62"/>
        <end position="82"/>
    </location>
</feature>
<dbReference type="InterPro" id="IPR000014">
    <property type="entry name" value="PAS"/>
</dbReference>
<dbReference type="SUPFAM" id="SSF55785">
    <property type="entry name" value="PYP-like sensor domain (PAS domain)"/>
    <property type="match status" value="4"/>
</dbReference>
<dbReference type="Pfam" id="PF08448">
    <property type="entry name" value="PAS_4"/>
    <property type="match status" value="1"/>
</dbReference>
<evidence type="ECO:0000256" key="5">
    <source>
        <dbReference type="ARBA" id="ARBA00022777"/>
    </source>
</evidence>
<gene>
    <name evidence="9" type="ORF">ACFOEB_16790</name>
</gene>
<keyword evidence="4" id="KW-0808">Transferase</keyword>
<dbReference type="Pfam" id="PF13188">
    <property type="entry name" value="PAS_8"/>
    <property type="match status" value="1"/>
</dbReference>
<dbReference type="PROSITE" id="PS50112">
    <property type="entry name" value="PAS"/>
    <property type="match status" value="3"/>
</dbReference>
<keyword evidence="5" id="KW-0418">Kinase</keyword>
<evidence type="ECO:0000313" key="10">
    <source>
        <dbReference type="Proteomes" id="UP001595548"/>
    </source>
</evidence>
<keyword evidence="3" id="KW-0597">Phosphoprotein</keyword>
<dbReference type="EC" id="2.7.13.3" evidence="2"/>
<dbReference type="Pfam" id="PF08447">
    <property type="entry name" value="PAS_3"/>
    <property type="match status" value="2"/>
</dbReference>
<evidence type="ECO:0000256" key="4">
    <source>
        <dbReference type="ARBA" id="ARBA00022679"/>
    </source>
</evidence>
<evidence type="ECO:0000256" key="1">
    <source>
        <dbReference type="ARBA" id="ARBA00000085"/>
    </source>
</evidence>
<dbReference type="InterPro" id="IPR013656">
    <property type="entry name" value="PAS_4"/>
</dbReference>
<reference evidence="10" key="1">
    <citation type="journal article" date="2019" name="Int. J. Syst. Evol. Microbiol.">
        <title>The Global Catalogue of Microorganisms (GCM) 10K type strain sequencing project: providing services to taxonomists for standard genome sequencing and annotation.</title>
        <authorList>
            <consortium name="The Broad Institute Genomics Platform"/>
            <consortium name="The Broad Institute Genome Sequencing Center for Infectious Disease"/>
            <person name="Wu L."/>
            <person name="Ma J."/>
        </authorList>
    </citation>
    <scope>NUCLEOTIDE SEQUENCE [LARGE SCALE GENOMIC DNA]</scope>
    <source>
        <strain evidence="10">KCTC 52141</strain>
    </source>
</reference>
<comment type="catalytic activity">
    <reaction evidence="1">
        <text>ATP + protein L-histidine = ADP + protein N-phospho-L-histidine.</text>
        <dbReference type="EC" id="2.7.13.3"/>
    </reaction>
</comment>
<dbReference type="EMBL" id="JBHRTL010000031">
    <property type="protein sequence ID" value="MFC3156870.1"/>
    <property type="molecule type" value="Genomic_DNA"/>
</dbReference>
<evidence type="ECO:0000313" key="9">
    <source>
        <dbReference type="EMBL" id="MFC3156870.1"/>
    </source>
</evidence>
<dbReference type="SMART" id="SM00091">
    <property type="entry name" value="PAS"/>
    <property type="match status" value="4"/>
</dbReference>
<dbReference type="RefSeq" id="WP_382418316.1">
    <property type="nucleotide sequence ID" value="NZ_AP031500.1"/>
</dbReference>
<feature type="domain" description="PAS" evidence="7">
    <location>
        <begin position="406"/>
        <end position="463"/>
    </location>
</feature>
<evidence type="ECO:0000259" key="7">
    <source>
        <dbReference type="PROSITE" id="PS50112"/>
    </source>
</evidence>
<proteinExistence type="predicted"/>
<dbReference type="Proteomes" id="UP001595548">
    <property type="component" value="Unassembled WGS sequence"/>
</dbReference>
<dbReference type="Pfam" id="PF25487">
    <property type="entry name" value="ETR1_N"/>
    <property type="match status" value="1"/>
</dbReference>
<dbReference type="PANTHER" id="PTHR43304:SF1">
    <property type="entry name" value="PAC DOMAIN-CONTAINING PROTEIN"/>
    <property type="match status" value="1"/>
</dbReference>
<feature type="transmembrane region" description="Helical" evidence="6">
    <location>
        <begin position="94"/>
        <end position="114"/>
    </location>
</feature>
<dbReference type="SMART" id="SM00086">
    <property type="entry name" value="PAC"/>
    <property type="match status" value="4"/>
</dbReference>
<dbReference type="Gene3D" id="3.30.450.20">
    <property type="entry name" value="PAS domain"/>
    <property type="match status" value="4"/>
</dbReference>
<organism evidence="9 10">
    <name type="scientific">Gilvimarinus japonicus</name>
    <dbReference type="NCBI Taxonomy" id="1796469"/>
    <lineage>
        <taxon>Bacteria</taxon>
        <taxon>Pseudomonadati</taxon>
        <taxon>Pseudomonadota</taxon>
        <taxon>Gammaproteobacteria</taxon>
        <taxon>Cellvibrionales</taxon>
        <taxon>Cellvibrionaceae</taxon>
        <taxon>Gilvimarinus</taxon>
    </lineage>
</organism>
<dbReference type="InterPro" id="IPR001610">
    <property type="entry name" value="PAC"/>
</dbReference>
<dbReference type="CDD" id="cd00130">
    <property type="entry name" value="PAS"/>
    <property type="match status" value="4"/>
</dbReference>
<feature type="domain" description="PAS" evidence="7">
    <location>
        <begin position="149"/>
        <end position="202"/>
    </location>
</feature>
<evidence type="ECO:0000256" key="3">
    <source>
        <dbReference type="ARBA" id="ARBA00022553"/>
    </source>
</evidence>
<dbReference type="PANTHER" id="PTHR43304">
    <property type="entry name" value="PHYTOCHROME-LIKE PROTEIN CPH1"/>
    <property type="match status" value="1"/>
</dbReference>
<dbReference type="InterPro" id="IPR013655">
    <property type="entry name" value="PAS_fold_3"/>
</dbReference>
<keyword evidence="6" id="KW-0812">Transmembrane</keyword>